<dbReference type="GO" id="GO:0005524">
    <property type="term" value="F:ATP binding"/>
    <property type="evidence" value="ECO:0007669"/>
    <property type="project" value="UniProtKB-UniRule"/>
</dbReference>
<dbReference type="InterPro" id="IPR036388">
    <property type="entry name" value="WH-like_DNA-bd_sf"/>
</dbReference>
<keyword evidence="10" id="KW-0238">DNA-binding</keyword>
<keyword evidence="4" id="KW-0132">Cell division</keyword>
<feature type="transmembrane region" description="Helical" evidence="15">
    <location>
        <begin position="120"/>
        <end position="144"/>
    </location>
</feature>
<dbReference type="InterPro" id="IPR036390">
    <property type="entry name" value="WH_DNA-bd_sf"/>
</dbReference>
<evidence type="ECO:0000256" key="2">
    <source>
        <dbReference type="ARBA" id="ARBA00006474"/>
    </source>
</evidence>
<dbReference type="GO" id="GO:0003677">
    <property type="term" value="F:DNA binding"/>
    <property type="evidence" value="ECO:0007669"/>
    <property type="project" value="UniProtKB-KW"/>
</dbReference>
<organism evidence="17 18">
    <name type="scientific">Atribacter laminatus</name>
    <dbReference type="NCBI Taxonomy" id="2847778"/>
    <lineage>
        <taxon>Bacteria</taxon>
        <taxon>Pseudomonadati</taxon>
        <taxon>Atribacterota</taxon>
        <taxon>Atribacteria</taxon>
        <taxon>Atribacterales</taxon>
        <taxon>Atribacteraceae</taxon>
        <taxon>Atribacter</taxon>
    </lineage>
</organism>
<dbReference type="Pfam" id="PF13491">
    <property type="entry name" value="FtsK_4TM"/>
    <property type="match status" value="1"/>
</dbReference>
<dbReference type="InterPro" id="IPR018541">
    <property type="entry name" value="Ftsk_gamma"/>
</dbReference>
<keyword evidence="6 13" id="KW-0547">Nucleotide-binding</keyword>
<keyword evidence="8 13" id="KW-0067">ATP-binding</keyword>
<keyword evidence="18" id="KW-1185">Reference proteome</keyword>
<evidence type="ECO:0000256" key="9">
    <source>
        <dbReference type="ARBA" id="ARBA00022989"/>
    </source>
</evidence>
<dbReference type="InterPro" id="IPR050206">
    <property type="entry name" value="FtsK/SpoIIIE/SftA"/>
</dbReference>
<dbReference type="KEGG" id="alam:RT761_02496"/>
<dbReference type="Proteomes" id="UP000594463">
    <property type="component" value="Chromosome"/>
</dbReference>
<evidence type="ECO:0000313" key="18">
    <source>
        <dbReference type="Proteomes" id="UP000594463"/>
    </source>
</evidence>
<dbReference type="InterPro" id="IPR041027">
    <property type="entry name" value="FtsK_alpha"/>
</dbReference>
<comment type="similarity">
    <text evidence="2">Belongs to the FtsK/SpoIIIE/SftA family.</text>
</comment>
<feature type="transmembrane region" description="Helical" evidence="15">
    <location>
        <begin position="40"/>
        <end position="58"/>
    </location>
</feature>
<gene>
    <name evidence="17" type="primary">spoIIIE</name>
    <name evidence="17" type="ORF">RT761_02496</name>
</gene>
<evidence type="ECO:0000256" key="14">
    <source>
        <dbReference type="SAM" id="MobiDB-lite"/>
    </source>
</evidence>
<dbReference type="SMART" id="SM00843">
    <property type="entry name" value="Ftsk_gamma"/>
    <property type="match status" value="1"/>
</dbReference>
<proteinExistence type="inferred from homology"/>
<feature type="transmembrane region" description="Helical" evidence="15">
    <location>
        <begin position="78"/>
        <end position="96"/>
    </location>
</feature>
<dbReference type="AlphaFoldDB" id="A0A7T1ANN8"/>
<comment type="subcellular location">
    <subcellularLocation>
        <location evidence="1">Cell membrane</location>
        <topology evidence="1">Multi-pass membrane protein</topology>
    </subcellularLocation>
</comment>
<dbReference type="PANTHER" id="PTHR22683:SF41">
    <property type="entry name" value="DNA TRANSLOCASE FTSK"/>
    <property type="match status" value="1"/>
</dbReference>
<dbReference type="SUPFAM" id="SSF46785">
    <property type="entry name" value="Winged helix' DNA-binding domain"/>
    <property type="match status" value="1"/>
</dbReference>
<dbReference type="Gene3D" id="3.40.50.300">
    <property type="entry name" value="P-loop containing nucleotide triphosphate hydrolases"/>
    <property type="match status" value="1"/>
</dbReference>
<evidence type="ECO:0000256" key="10">
    <source>
        <dbReference type="ARBA" id="ARBA00023125"/>
    </source>
</evidence>
<dbReference type="SUPFAM" id="SSF52540">
    <property type="entry name" value="P-loop containing nucleoside triphosphate hydrolases"/>
    <property type="match status" value="1"/>
</dbReference>
<keyword evidence="5 15" id="KW-0812">Transmembrane</keyword>
<evidence type="ECO:0000256" key="1">
    <source>
        <dbReference type="ARBA" id="ARBA00004651"/>
    </source>
</evidence>
<sequence length="729" mass="81692">MLSKKNKILIDTFLVIFGAYALLALLSYDVGILGEYIKNFLLYVFGIGAYIFPFYLFYLSIEIYTFEHPGRFRIWSRIAGITLWFIIFLTVSQWQADQNNFTLQSGEFGGWFGKALFSSLIYYLGSSGLFLVLLCLSFFSTFIIGEGRWIRALFSTVKKGLTLSPRPKKSHYPEEEETLPLQKEKKSRLFKKKIQPKATPTLESQTIIKEPLLSETKNLEDDVFRLEELDIEPPAEPLPQIVNIPPVPEKTGGTVSKTKKKKGKEWILPSMNILNEYPNRGDRVSREEITLGIKKLEQTFLEFNVPGKVVNVRIGPTITRYEFQPAPGIKVNKIVALSNDIALAFAAAAVRIEAPIPGRSAVGIEIPNESKEIVSMKELLETTNFLKDTSPLSIVVGKDVIGRPLICDLRDMPHLLIAGATGSGKSVCINVILASLLYKADPNQVRIAMVDPKRVELSIYADLPHLCVPVISDVRWVVKFLKWLCREMDTRYKMLSDLSTRNIEEYNKTVEDYERLPYVVVIIDELADLMMTAPSDVESYICRLAQMARAVGIHLVVATQRPSVDVITGLIKANFPSRISFAVSSQADSKTILDGPGAEKLLGNGDMLFSPVGVNKSIRGQGAYVSTAETKKIVEHWLNQGGEINYAMDFVLKEEVADTSDDEDELYREAVSVVIENGKASTSLLQRRLRIGFNRAARLIERMESEGLVGPYEGSKPRKVIVNRGDDIL</sequence>
<dbReference type="PANTHER" id="PTHR22683">
    <property type="entry name" value="SPORULATION PROTEIN RELATED"/>
    <property type="match status" value="1"/>
</dbReference>
<name>A0A7T1ANN8_ATRLM</name>
<feature type="transmembrane region" description="Helical" evidence="15">
    <location>
        <begin position="12"/>
        <end position="34"/>
    </location>
</feature>
<dbReference type="InterPro" id="IPR025199">
    <property type="entry name" value="FtsK_4TM"/>
</dbReference>
<keyword evidence="12" id="KW-0131">Cell cycle</keyword>
<keyword evidence="7" id="KW-0159">Chromosome partition</keyword>
<evidence type="ECO:0000256" key="7">
    <source>
        <dbReference type="ARBA" id="ARBA00022829"/>
    </source>
</evidence>
<feature type="binding site" evidence="13">
    <location>
        <begin position="419"/>
        <end position="426"/>
    </location>
    <ligand>
        <name>ATP</name>
        <dbReference type="ChEBI" id="CHEBI:30616"/>
    </ligand>
</feature>
<evidence type="ECO:0000256" key="8">
    <source>
        <dbReference type="ARBA" id="ARBA00022840"/>
    </source>
</evidence>
<dbReference type="GO" id="GO:0051301">
    <property type="term" value="P:cell division"/>
    <property type="evidence" value="ECO:0007669"/>
    <property type="project" value="UniProtKB-KW"/>
</dbReference>
<accession>A0A7T1ANN8</accession>
<dbReference type="InterPro" id="IPR002543">
    <property type="entry name" value="FtsK_dom"/>
</dbReference>
<evidence type="ECO:0000256" key="3">
    <source>
        <dbReference type="ARBA" id="ARBA00022475"/>
    </source>
</evidence>
<dbReference type="Gene3D" id="1.10.10.10">
    <property type="entry name" value="Winged helix-like DNA-binding domain superfamily/Winged helix DNA-binding domain"/>
    <property type="match status" value="1"/>
</dbReference>
<keyword evidence="9 15" id="KW-1133">Transmembrane helix</keyword>
<dbReference type="GO" id="GO:0005886">
    <property type="term" value="C:plasma membrane"/>
    <property type="evidence" value="ECO:0007669"/>
    <property type="project" value="UniProtKB-SubCell"/>
</dbReference>
<evidence type="ECO:0000313" key="17">
    <source>
        <dbReference type="EMBL" id="QPM69266.1"/>
    </source>
</evidence>
<evidence type="ECO:0000256" key="11">
    <source>
        <dbReference type="ARBA" id="ARBA00023136"/>
    </source>
</evidence>
<dbReference type="PROSITE" id="PS50901">
    <property type="entry name" value="FTSK"/>
    <property type="match status" value="1"/>
</dbReference>
<dbReference type="InterPro" id="IPR027417">
    <property type="entry name" value="P-loop_NTPase"/>
</dbReference>
<evidence type="ECO:0000256" key="13">
    <source>
        <dbReference type="PROSITE-ProRule" id="PRU00289"/>
    </source>
</evidence>
<evidence type="ECO:0000256" key="15">
    <source>
        <dbReference type="SAM" id="Phobius"/>
    </source>
</evidence>
<evidence type="ECO:0000256" key="4">
    <source>
        <dbReference type="ARBA" id="ARBA00022618"/>
    </source>
</evidence>
<dbReference type="GO" id="GO:0007059">
    <property type="term" value="P:chromosome segregation"/>
    <property type="evidence" value="ECO:0007669"/>
    <property type="project" value="UniProtKB-KW"/>
</dbReference>
<dbReference type="Pfam" id="PF09397">
    <property type="entry name" value="FtsK_gamma"/>
    <property type="match status" value="1"/>
</dbReference>
<feature type="region of interest" description="Disordered" evidence="14">
    <location>
        <begin position="237"/>
        <end position="261"/>
    </location>
</feature>
<evidence type="ECO:0000259" key="16">
    <source>
        <dbReference type="PROSITE" id="PS50901"/>
    </source>
</evidence>
<dbReference type="Pfam" id="PF01580">
    <property type="entry name" value="FtsK_SpoIIIE"/>
    <property type="match status" value="1"/>
</dbReference>
<evidence type="ECO:0000256" key="6">
    <source>
        <dbReference type="ARBA" id="ARBA00022741"/>
    </source>
</evidence>
<evidence type="ECO:0000256" key="12">
    <source>
        <dbReference type="ARBA" id="ARBA00023306"/>
    </source>
</evidence>
<feature type="domain" description="FtsK" evidence="16">
    <location>
        <begin position="402"/>
        <end position="590"/>
    </location>
</feature>
<keyword evidence="3" id="KW-1003">Cell membrane</keyword>
<reference evidence="17 18" key="1">
    <citation type="journal article" date="2021" name="Nat. Commun.">
        <title>Isolation of a member of the candidate phylum Atribacteria reveals a unique cell membrane structure.</title>
        <authorList>
            <person name="Taiki K."/>
            <person name="Nobu M.K."/>
            <person name="Kusada H."/>
            <person name="Meng X.-Y."/>
            <person name="Hosoki N."/>
            <person name="Uematsu K."/>
            <person name="Yoshioka H."/>
            <person name="Kamagata Y."/>
            <person name="Tamaki H."/>
        </authorList>
    </citation>
    <scope>NUCLEOTIDE SEQUENCE [LARGE SCALE GENOMIC DNA]</scope>
    <source>
        <strain evidence="17 18">RT761</strain>
    </source>
</reference>
<dbReference type="RefSeq" id="WP_218111743.1">
    <property type="nucleotide sequence ID" value="NZ_CP065383.1"/>
</dbReference>
<dbReference type="EMBL" id="CP065383">
    <property type="protein sequence ID" value="QPM69266.1"/>
    <property type="molecule type" value="Genomic_DNA"/>
</dbReference>
<dbReference type="Pfam" id="PF17854">
    <property type="entry name" value="FtsK_alpha"/>
    <property type="match status" value="1"/>
</dbReference>
<evidence type="ECO:0000256" key="5">
    <source>
        <dbReference type="ARBA" id="ARBA00022692"/>
    </source>
</evidence>
<keyword evidence="11 15" id="KW-0472">Membrane</keyword>
<dbReference type="Gene3D" id="3.30.980.40">
    <property type="match status" value="1"/>
</dbReference>
<protein>
    <submittedName>
        <fullName evidence="17">DNA translocase SpoIIIE</fullName>
    </submittedName>
</protein>